<evidence type="ECO:0000313" key="2">
    <source>
        <dbReference type="EMBL" id="MBX57721.1"/>
    </source>
</evidence>
<feature type="transmembrane region" description="Helical" evidence="1">
    <location>
        <begin position="6"/>
        <end position="26"/>
    </location>
</feature>
<accession>A0A2P2PSM0</accession>
<keyword evidence="1" id="KW-0812">Transmembrane</keyword>
<evidence type="ECO:0000256" key="1">
    <source>
        <dbReference type="SAM" id="Phobius"/>
    </source>
</evidence>
<reference evidence="2" key="1">
    <citation type="submission" date="2018-02" db="EMBL/GenBank/DDBJ databases">
        <title>Rhizophora mucronata_Transcriptome.</title>
        <authorList>
            <person name="Meera S.P."/>
            <person name="Sreeshan A."/>
            <person name="Augustine A."/>
        </authorList>
    </citation>
    <scope>NUCLEOTIDE SEQUENCE</scope>
    <source>
        <tissue evidence="2">Leaf</tissue>
    </source>
</reference>
<protein>
    <submittedName>
        <fullName evidence="2">Uncharacterized protein</fullName>
    </submittedName>
</protein>
<keyword evidence="1" id="KW-0472">Membrane</keyword>
<organism evidence="2">
    <name type="scientific">Rhizophora mucronata</name>
    <name type="common">Asiatic mangrove</name>
    <dbReference type="NCBI Taxonomy" id="61149"/>
    <lineage>
        <taxon>Eukaryota</taxon>
        <taxon>Viridiplantae</taxon>
        <taxon>Streptophyta</taxon>
        <taxon>Embryophyta</taxon>
        <taxon>Tracheophyta</taxon>
        <taxon>Spermatophyta</taxon>
        <taxon>Magnoliopsida</taxon>
        <taxon>eudicotyledons</taxon>
        <taxon>Gunneridae</taxon>
        <taxon>Pentapetalae</taxon>
        <taxon>rosids</taxon>
        <taxon>fabids</taxon>
        <taxon>Malpighiales</taxon>
        <taxon>Rhizophoraceae</taxon>
        <taxon>Rhizophora</taxon>
    </lineage>
</organism>
<dbReference type="EMBL" id="GGEC01077237">
    <property type="protein sequence ID" value="MBX57721.1"/>
    <property type="molecule type" value="Transcribed_RNA"/>
</dbReference>
<keyword evidence="1" id="KW-1133">Transmembrane helix</keyword>
<sequence length="42" mass="4934">MPEHLILMFASSYLGNFLFINFLLIYSPEFCHCGSFDILYLL</sequence>
<proteinExistence type="predicted"/>
<dbReference type="AlphaFoldDB" id="A0A2P2PSM0"/>
<name>A0A2P2PSM0_RHIMU</name>